<name>A0A938X7K3_9FIRM</name>
<comment type="subcellular location">
    <subcellularLocation>
        <location evidence="1">Cell envelope</location>
    </subcellularLocation>
</comment>
<reference evidence="4" key="1">
    <citation type="submission" date="2020-08" db="EMBL/GenBank/DDBJ databases">
        <authorList>
            <person name="Cejkova D."/>
            <person name="Kubasova T."/>
            <person name="Jahodarova E."/>
            <person name="Rychlik I."/>
        </authorList>
    </citation>
    <scope>NUCLEOTIDE SEQUENCE</scope>
    <source>
        <strain evidence="4">An559</strain>
    </source>
</reference>
<sequence length="686" mass="72583">MRKKLLSCVLACAMIVTTFLSSVATVSAAGENEAKIGATEYATLATAIQNAAENDVITVLKDVEISSSVTVNKSITLTAEDAVTIKRAEAFKPALFKVQQATLTLSGSLTLEGHTDAYGSLILCTLGSSKAASSLVMEEGVTLKNNQHPNTTYGGAITLDGASSFTMNGGTITNCGVAKFNSTGGAVRAAAKTTGCPTITMNGGTISDCFAFTGGAIYLSGNGKSAASFTMNGGVISGCFAGRDATTVDGNGGAIYLYNKAGTDAKMTTATINGGEITGCKAYQYGILGMNSGITRNPYDGGTYYILGGHIYNNSVGYKGEASEDPGKWYGQSVYVQGLSKTGESLLTIGGDAVIEDEVYLSKNSFIDVRDDFTGVAPMYVQLCTEDQTVLRVVNADGEAVSEPFNGMVSIINPMFDDEGNYMRDPNGNIVPEFKLTFDTEGNVVTAPYTCDVLYTDGVENEVIFEDQFYSVAPGAQTPAFVGTPEREGYTFIGWSPAVEETATTSVVYVAQWKANTYTVTFNTNGGSALENDSMTVTYDSAFGTLPVVTREGYEFLGWYDADDNLVTADTICKLTADATLTAKWNVKSFTVTFVADGKVVSTLNVEYNTILTSADCPTVPAKEGYTGQWKLPTTGITEDTEIVAEYTAVTPSVDTDDSMSVVLPVALLMMALLCGVIWFRQRKRA</sequence>
<feature type="signal peptide" evidence="3">
    <location>
        <begin position="1"/>
        <end position="28"/>
    </location>
</feature>
<evidence type="ECO:0000256" key="3">
    <source>
        <dbReference type="SAM" id="SignalP"/>
    </source>
</evidence>
<gene>
    <name evidence="4" type="ORF">H6A12_12515</name>
</gene>
<protein>
    <submittedName>
        <fullName evidence="4">InlB B-repeat-containing protein</fullName>
    </submittedName>
</protein>
<dbReference type="InterPro" id="IPR042229">
    <property type="entry name" value="Listeria/Bacterioides_rpt_sf"/>
</dbReference>
<evidence type="ECO:0000313" key="5">
    <source>
        <dbReference type="Proteomes" id="UP000774750"/>
    </source>
</evidence>
<evidence type="ECO:0000313" key="4">
    <source>
        <dbReference type="EMBL" id="MBM6921962.1"/>
    </source>
</evidence>
<reference evidence="4" key="2">
    <citation type="journal article" date="2021" name="Sci. Rep.">
        <title>The distribution of antibiotic resistance genes in chicken gut microbiota commensals.</title>
        <authorList>
            <person name="Juricova H."/>
            <person name="Matiasovicova J."/>
            <person name="Kubasova T."/>
            <person name="Cejkova D."/>
            <person name="Rychlik I."/>
        </authorList>
    </citation>
    <scope>NUCLEOTIDE SEQUENCE</scope>
    <source>
        <strain evidence="4">An559</strain>
    </source>
</reference>
<dbReference type="AlphaFoldDB" id="A0A938X7K3"/>
<feature type="transmembrane region" description="Helical" evidence="2">
    <location>
        <begin position="662"/>
        <end position="680"/>
    </location>
</feature>
<dbReference type="SUPFAM" id="SSF51126">
    <property type="entry name" value="Pectin lyase-like"/>
    <property type="match status" value="1"/>
</dbReference>
<organism evidence="4 5">
    <name type="scientific">Merdimmobilis hominis</name>
    <dbReference type="NCBI Taxonomy" id="2897707"/>
    <lineage>
        <taxon>Bacteria</taxon>
        <taxon>Bacillati</taxon>
        <taxon>Bacillota</taxon>
        <taxon>Clostridia</taxon>
        <taxon>Eubacteriales</taxon>
        <taxon>Oscillospiraceae</taxon>
        <taxon>Merdimmobilis</taxon>
    </lineage>
</organism>
<evidence type="ECO:0000256" key="1">
    <source>
        <dbReference type="ARBA" id="ARBA00004196"/>
    </source>
</evidence>
<dbReference type="InterPro" id="IPR013378">
    <property type="entry name" value="InlB-like_B-rpt"/>
</dbReference>
<keyword evidence="5" id="KW-1185">Reference proteome</keyword>
<keyword evidence="2" id="KW-0472">Membrane</keyword>
<dbReference type="Gene3D" id="2.60.40.4270">
    <property type="entry name" value="Listeria-Bacteroides repeat domain"/>
    <property type="match status" value="1"/>
</dbReference>
<keyword evidence="2" id="KW-0812">Transmembrane</keyword>
<dbReference type="NCBIfam" id="TIGR02543">
    <property type="entry name" value="List_Bact_rpt"/>
    <property type="match status" value="1"/>
</dbReference>
<comment type="caution">
    <text evidence="4">The sequence shown here is derived from an EMBL/GenBank/DDBJ whole genome shotgun (WGS) entry which is preliminary data.</text>
</comment>
<keyword evidence="2" id="KW-1133">Transmembrane helix</keyword>
<dbReference type="EMBL" id="JACJKY010000035">
    <property type="protein sequence ID" value="MBM6921962.1"/>
    <property type="molecule type" value="Genomic_DNA"/>
</dbReference>
<feature type="chain" id="PRO_5037553160" evidence="3">
    <location>
        <begin position="29"/>
        <end position="686"/>
    </location>
</feature>
<dbReference type="Pfam" id="PF09479">
    <property type="entry name" value="Flg_new"/>
    <property type="match status" value="2"/>
</dbReference>
<dbReference type="RefSeq" id="WP_204448356.1">
    <property type="nucleotide sequence ID" value="NZ_JACJKY010000035.1"/>
</dbReference>
<dbReference type="InterPro" id="IPR011050">
    <property type="entry name" value="Pectin_lyase_fold/virulence"/>
</dbReference>
<proteinExistence type="predicted"/>
<dbReference type="GO" id="GO:0030313">
    <property type="term" value="C:cell envelope"/>
    <property type="evidence" value="ECO:0007669"/>
    <property type="project" value="UniProtKB-SubCell"/>
</dbReference>
<keyword evidence="3" id="KW-0732">Signal</keyword>
<dbReference type="Proteomes" id="UP000774750">
    <property type="component" value="Unassembled WGS sequence"/>
</dbReference>
<accession>A0A938X7K3</accession>
<evidence type="ECO:0000256" key="2">
    <source>
        <dbReference type="SAM" id="Phobius"/>
    </source>
</evidence>